<dbReference type="Proteomes" id="UP001160148">
    <property type="component" value="Unassembled WGS sequence"/>
</dbReference>
<evidence type="ECO:0000256" key="1">
    <source>
        <dbReference type="SAM" id="MobiDB-lite"/>
    </source>
</evidence>
<evidence type="ECO:0000313" key="3">
    <source>
        <dbReference type="Proteomes" id="UP001160148"/>
    </source>
</evidence>
<dbReference type="Gene3D" id="3.40.50.1010">
    <property type="entry name" value="5'-nuclease"/>
    <property type="match status" value="1"/>
</dbReference>
<comment type="caution">
    <text evidence="2">The sequence shown here is derived from an EMBL/GenBank/DDBJ whole genome shotgun (WGS) entry which is preliminary data.</text>
</comment>
<sequence length="1488" mass="169963">MAGNCFICENSLSVGETVNVERGLQTLKNASNERDDGHLEFLNNVTSVTVHVECRKVYTHKKKIASFKREREENAAGPSNPSPHKKRSSKFDFRTLCLVCGEEANEDVEKRKRQEYRRKIKQVSTLSFKDNIIKTAESRGDRLGKIVRDRVNFEYDLVAAEAKYHDNCLISFNKYKSGGSVGRPHDENIRLAMEEIFYYIENNNDCQFTLTELVNAITSDFIPDAKTIIYKLTARYGKDIIITTKHAKLTIICFLDTQKKNLCQSWYENKKSNVSEERLRVVEAAAAIIREDIRSVLINTDTYPPVNQMFDNINKNIPQSLLFFLKQIIIKNKKGNINELENKCTALSHAIMKCTRPRSFLSRLLLGISVFLHRRYGSKRLLDMLSNLGFSNTYKEVLLYESAVVNHPQPKILSPAAGAFIQYSADNADINIYTIDGHNTVHIMGVIQIVTPKSAVIIDEEIPRLRIIPAAKDIAAIAHVPLQMYDNFGVSGLSKIDVENILSDNVSIKSFINKIDFLWMYGKWKTVSDVPGWNGFIEYLTKENNKFSTSRILFLPFIHHPASNLNTIYTTLNSIHDNMKFHGHEACVVTFDQPLFIKAREIVAASEPGSELSKIIIRLGGFHLIMSFLGSIGYLMAGSGLKDVLSVVYAPNSVDKMLDGHAYARAVRGHILLHLALSKFVAQDMEIDDHTDDYIQRYIEQIIVQNVSYEDVEGSTVILESYIEQFNGILKKIQNRGPTAKLWVQYFYMVSIVKDFIRSERLGDWDGHLKAVKKMLPFFHASGHFLYAKSAHLYLQDMLKLKNNMDEQAFKKFTDGFFTVRRSNKFNCGTWSDMVIEQSLMKSMKSEGGVSRGRSTQESVLSKWVYGMYAMNTICEDVEKFCNISLDTVDQHVDTKDSRIKRDNDDVNKIIEWLTIHNPFPQTNKIMSISNGIIGNDEINCCDAYEIGKNLMNNMVGLKFDNFKFKRANRVLPLLSVKSSIKVHDHSVPIDPLLLFQRISLNTRFQDNLDEYLKYELSPYPLAIFDDVGMRKTNKSTLFKCFKSSIYEMDTSNATYIIDGGFLLHRVIWHKDDTFQCIFNKYIAYLKKHFGSNVIVVFDGYNDNSKNIKAMEQFRRSEAFSGSFEVFFNETMKVPISQEKFLSNRSNKNRFISTLMQKLENINIASKQAQDDADVLIIETAIEEAYTRKTVIVGEDVDLLVILIARTPSQKQIFFLKPGKGNVDTKIYSSTNSMDHYNFGREHILFLHAVTGCDTTSTFFNKGKVKVLKLIENRPDLQSAAAVFKNQNCSVQDIFEHGIKFILAMYGAQKQVVSIDNYRYITFAKLTRNNKPVKLSSLPPTNSATQQHLLRVYYQVQIWLGNKLNPENWGWIMNNNVLEPIMTLLPPAPDELVNMIFCNCKKGCGTNCSCKKIGIKCSIICGHCRGQSCFNSSSDDALDDNIDTLDVLSADLTEEDNTYNFEKNEEHQNDEEEEEEEEEMHEDESDDD</sequence>
<proteinExistence type="predicted"/>
<dbReference type="SUPFAM" id="SSF88723">
    <property type="entry name" value="PIN domain-like"/>
    <property type="match status" value="1"/>
</dbReference>
<feature type="compositionally biased region" description="Acidic residues" evidence="1">
    <location>
        <begin position="1468"/>
        <end position="1488"/>
    </location>
</feature>
<feature type="region of interest" description="Disordered" evidence="1">
    <location>
        <begin position="68"/>
        <end position="88"/>
    </location>
</feature>
<dbReference type="PANTHER" id="PTHR46704">
    <property type="entry name" value="CXC DOMAIN-CONTAINING PROTEIN-RELATED"/>
    <property type="match status" value="1"/>
</dbReference>
<feature type="region of interest" description="Disordered" evidence="1">
    <location>
        <begin position="1455"/>
        <end position="1488"/>
    </location>
</feature>
<gene>
    <name evidence="2" type="ORF">MEUPH1_LOCUS25771</name>
</gene>
<dbReference type="EMBL" id="CARXXK010001015">
    <property type="protein sequence ID" value="CAI6371816.1"/>
    <property type="molecule type" value="Genomic_DNA"/>
</dbReference>
<protein>
    <recommendedName>
        <fullName evidence="4">Tesmin/TSO1-like CXC domain-containing protein</fullName>
    </recommendedName>
</protein>
<evidence type="ECO:0000313" key="2">
    <source>
        <dbReference type="EMBL" id="CAI6371816.1"/>
    </source>
</evidence>
<dbReference type="InterPro" id="IPR029060">
    <property type="entry name" value="PIN-like_dom_sf"/>
</dbReference>
<name>A0AAV0XX66_9HEMI</name>
<organism evidence="2 3">
    <name type="scientific">Macrosiphum euphorbiae</name>
    <name type="common">potato aphid</name>
    <dbReference type="NCBI Taxonomy" id="13131"/>
    <lineage>
        <taxon>Eukaryota</taxon>
        <taxon>Metazoa</taxon>
        <taxon>Ecdysozoa</taxon>
        <taxon>Arthropoda</taxon>
        <taxon>Hexapoda</taxon>
        <taxon>Insecta</taxon>
        <taxon>Pterygota</taxon>
        <taxon>Neoptera</taxon>
        <taxon>Paraneoptera</taxon>
        <taxon>Hemiptera</taxon>
        <taxon>Sternorrhyncha</taxon>
        <taxon>Aphidomorpha</taxon>
        <taxon>Aphidoidea</taxon>
        <taxon>Aphididae</taxon>
        <taxon>Macrosiphini</taxon>
        <taxon>Macrosiphum</taxon>
    </lineage>
</organism>
<accession>A0AAV0XX66</accession>
<keyword evidence="3" id="KW-1185">Reference proteome</keyword>
<reference evidence="2 3" key="1">
    <citation type="submission" date="2023-01" db="EMBL/GenBank/DDBJ databases">
        <authorList>
            <person name="Whitehead M."/>
        </authorList>
    </citation>
    <scope>NUCLEOTIDE SEQUENCE [LARGE SCALE GENOMIC DNA]</scope>
</reference>
<dbReference type="PANTHER" id="PTHR46704:SF9">
    <property type="entry name" value="BHLH DOMAIN-CONTAINING PROTEIN"/>
    <property type="match status" value="1"/>
</dbReference>
<evidence type="ECO:0008006" key="4">
    <source>
        <dbReference type="Google" id="ProtNLM"/>
    </source>
</evidence>